<accession>A0A150LYT4</accession>
<organism evidence="1 2">
    <name type="scientific">Caldibacillus debilis</name>
    <dbReference type="NCBI Taxonomy" id="301148"/>
    <lineage>
        <taxon>Bacteria</taxon>
        <taxon>Bacillati</taxon>
        <taxon>Bacillota</taxon>
        <taxon>Bacilli</taxon>
        <taxon>Bacillales</taxon>
        <taxon>Bacillaceae</taxon>
        <taxon>Caldibacillus</taxon>
    </lineage>
</organism>
<sequence length="40" mass="4805">MFNIRRTENEILSRARANSIYFEKISPTGRNYGMKKEYYG</sequence>
<reference evidence="1 2" key="1">
    <citation type="submission" date="2016-01" db="EMBL/GenBank/DDBJ databases">
        <title>Draft Genome Sequences of Seven Thermophilic Sporeformers Isolated from Foods.</title>
        <authorList>
            <person name="Berendsen E.M."/>
            <person name="Wells-Bennik M.H."/>
            <person name="Krawcyk A.O."/>
            <person name="De Jong A."/>
            <person name="Holsappel S."/>
            <person name="Eijlander R.T."/>
            <person name="Kuipers O.P."/>
        </authorList>
    </citation>
    <scope>NUCLEOTIDE SEQUENCE [LARGE SCALE GENOMIC DNA]</scope>
    <source>
        <strain evidence="1 2">B4135</strain>
    </source>
</reference>
<proteinExistence type="predicted"/>
<name>A0A150LYT4_9BACI</name>
<dbReference type="EMBL" id="LQYT01000056">
    <property type="protein sequence ID" value="KYD17470.1"/>
    <property type="molecule type" value="Genomic_DNA"/>
</dbReference>
<comment type="caution">
    <text evidence="1">The sequence shown here is derived from an EMBL/GenBank/DDBJ whole genome shotgun (WGS) entry which is preliminary data.</text>
</comment>
<protein>
    <submittedName>
        <fullName evidence="1">Uncharacterized protein</fullName>
    </submittedName>
</protein>
<dbReference type="AlphaFoldDB" id="A0A150LYT4"/>
<gene>
    <name evidence="1" type="ORF">B4135_2492</name>
</gene>
<dbReference type="STRING" id="301148.B4135_2492"/>
<dbReference type="Proteomes" id="UP000075683">
    <property type="component" value="Unassembled WGS sequence"/>
</dbReference>
<evidence type="ECO:0000313" key="2">
    <source>
        <dbReference type="Proteomes" id="UP000075683"/>
    </source>
</evidence>
<evidence type="ECO:0000313" key="1">
    <source>
        <dbReference type="EMBL" id="KYD17470.1"/>
    </source>
</evidence>